<gene>
    <name evidence="1" type="ORF">NAEGRDRAFT_52621</name>
</gene>
<name>D2VVM8_NAEGR</name>
<dbReference type="InParanoid" id="D2VVM8"/>
<evidence type="ECO:0000313" key="1">
    <source>
        <dbReference type="EMBL" id="EFC39132.1"/>
    </source>
</evidence>
<protein>
    <submittedName>
        <fullName evidence="1">Predicted protein</fullName>
    </submittedName>
</protein>
<reference evidence="1 2" key="1">
    <citation type="journal article" date="2010" name="Cell">
        <title>The genome of Naegleria gruberi illuminates early eukaryotic versatility.</title>
        <authorList>
            <person name="Fritz-Laylin L.K."/>
            <person name="Prochnik S.E."/>
            <person name="Ginger M.L."/>
            <person name="Dacks J.B."/>
            <person name="Carpenter M.L."/>
            <person name="Field M.C."/>
            <person name="Kuo A."/>
            <person name="Paredez A."/>
            <person name="Chapman J."/>
            <person name="Pham J."/>
            <person name="Shu S."/>
            <person name="Neupane R."/>
            <person name="Cipriano M."/>
            <person name="Mancuso J."/>
            <person name="Tu H."/>
            <person name="Salamov A."/>
            <person name="Lindquist E."/>
            <person name="Shapiro H."/>
            <person name="Lucas S."/>
            <person name="Grigoriev I.V."/>
            <person name="Cande W.Z."/>
            <person name="Fulton C."/>
            <person name="Rokhsar D.S."/>
            <person name="Dawson S.C."/>
        </authorList>
    </citation>
    <scope>NUCLEOTIDE SEQUENCE [LARGE SCALE GENOMIC DNA]</scope>
    <source>
        <strain evidence="1 2">NEG-M</strain>
    </source>
</reference>
<accession>D2VVM8</accession>
<dbReference type="KEGG" id="ngr:NAEGRDRAFT_52621"/>
<dbReference type="InterPro" id="IPR036102">
    <property type="entry name" value="OsmC/Ohrsf"/>
</dbReference>
<dbReference type="GeneID" id="8858106"/>
<dbReference type="RefSeq" id="XP_002671876.1">
    <property type="nucleotide sequence ID" value="XM_002671830.1"/>
</dbReference>
<dbReference type="Pfam" id="PF02566">
    <property type="entry name" value="OsmC"/>
    <property type="match status" value="1"/>
</dbReference>
<dbReference type="AlphaFoldDB" id="D2VVM8"/>
<keyword evidence="2" id="KW-1185">Reference proteome</keyword>
<dbReference type="EMBL" id="GG738902">
    <property type="protein sequence ID" value="EFC39132.1"/>
    <property type="molecule type" value="Genomic_DNA"/>
</dbReference>
<dbReference type="OMA" id="CEIITAR"/>
<evidence type="ECO:0000313" key="2">
    <source>
        <dbReference type="Proteomes" id="UP000006671"/>
    </source>
</evidence>
<dbReference type="VEuPathDB" id="AmoebaDB:NAEGRDRAFT_52621"/>
<sequence length="186" mass="20149">MIKSTGSAALVNNFSSVMNRCLEEKKPAAAEEDVSKYLKTFNITSISEEGSLVVSTAGTCPSVAINMDEPITLGGTNQGPTPLELSLASLSGCEIITARYAARGMKMQIKSISCTKMSGVLDVRGLRGVAGVPAHFKSVDMVFEVETNESNERIDTLKERVERSCPVFQMFKAANVTMNCVWKRKD</sequence>
<dbReference type="InterPro" id="IPR015946">
    <property type="entry name" value="KH_dom-like_a/b"/>
</dbReference>
<dbReference type="Gene3D" id="3.30.300.20">
    <property type="match status" value="1"/>
</dbReference>
<organism evidence="2">
    <name type="scientific">Naegleria gruberi</name>
    <name type="common">Amoeba</name>
    <dbReference type="NCBI Taxonomy" id="5762"/>
    <lineage>
        <taxon>Eukaryota</taxon>
        <taxon>Discoba</taxon>
        <taxon>Heterolobosea</taxon>
        <taxon>Tetramitia</taxon>
        <taxon>Eutetramitia</taxon>
        <taxon>Vahlkampfiidae</taxon>
        <taxon>Naegleria</taxon>
    </lineage>
</organism>
<dbReference type="OrthoDB" id="2019818at2759"/>
<dbReference type="PANTHER" id="PTHR35368:SF1">
    <property type="entry name" value="HYDROPEROXIDE REDUCTASE"/>
    <property type="match status" value="1"/>
</dbReference>
<proteinExistence type="predicted"/>
<dbReference type="PANTHER" id="PTHR35368">
    <property type="entry name" value="HYDROPEROXIDE REDUCTASE"/>
    <property type="match status" value="1"/>
</dbReference>
<dbReference type="InterPro" id="IPR003718">
    <property type="entry name" value="OsmC/Ohr_fam"/>
</dbReference>
<dbReference type="SUPFAM" id="SSF82784">
    <property type="entry name" value="OsmC-like"/>
    <property type="match status" value="1"/>
</dbReference>
<dbReference type="InterPro" id="IPR052924">
    <property type="entry name" value="OsmC/Ohr_hydroprdx_reductase"/>
</dbReference>
<dbReference type="eggNOG" id="ENOG502SBG9">
    <property type="taxonomic scope" value="Eukaryota"/>
</dbReference>
<dbReference type="Proteomes" id="UP000006671">
    <property type="component" value="Unassembled WGS sequence"/>
</dbReference>